<gene>
    <name evidence="1" type="ORF">QAD02_004560</name>
</gene>
<comment type="caution">
    <text evidence="1">The sequence shown here is derived from an EMBL/GenBank/DDBJ whole genome shotgun (WGS) entry which is preliminary data.</text>
</comment>
<reference evidence="1" key="1">
    <citation type="submission" date="2023-04" db="EMBL/GenBank/DDBJ databases">
        <title>A chromosome-level genome assembly of the parasitoid wasp Eretmocerus hayati.</title>
        <authorList>
            <person name="Zhong Y."/>
            <person name="Liu S."/>
            <person name="Liu Y."/>
        </authorList>
    </citation>
    <scope>NUCLEOTIDE SEQUENCE</scope>
    <source>
        <strain evidence="1">ZJU_SS_LIU_2023</strain>
    </source>
</reference>
<dbReference type="Proteomes" id="UP001239111">
    <property type="component" value="Chromosome 3"/>
</dbReference>
<keyword evidence="2" id="KW-1185">Reference proteome</keyword>
<evidence type="ECO:0000313" key="1">
    <source>
        <dbReference type="EMBL" id="KAJ8673298.1"/>
    </source>
</evidence>
<name>A0ACC2NQ31_9HYME</name>
<proteinExistence type="predicted"/>
<dbReference type="EMBL" id="CM056743">
    <property type="protein sequence ID" value="KAJ8673298.1"/>
    <property type="molecule type" value="Genomic_DNA"/>
</dbReference>
<protein>
    <submittedName>
        <fullName evidence="1">Uncharacterized protein</fullName>
    </submittedName>
</protein>
<organism evidence="1 2">
    <name type="scientific">Eretmocerus hayati</name>
    <dbReference type="NCBI Taxonomy" id="131215"/>
    <lineage>
        <taxon>Eukaryota</taxon>
        <taxon>Metazoa</taxon>
        <taxon>Ecdysozoa</taxon>
        <taxon>Arthropoda</taxon>
        <taxon>Hexapoda</taxon>
        <taxon>Insecta</taxon>
        <taxon>Pterygota</taxon>
        <taxon>Neoptera</taxon>
        <taxon>Endopterygota</taxon>
        <taxon>Hymenoptera</taxon>
        <taxon>Apocrita</taxon>
        <taxon>Proctotrupomorpha</taxon>
        <taxon>Chalcidoidea</taxon>
        <taxon>Aphelinidae</taxon>
        <taxon>Aphelininae</taxon>
        <taxon>Eretmocerus</taxon>
    </lineage>
</organism>
<accession>A0ACC2NQ31</accession>
<evidence type="ECO:0000313" key="2">
    <source>
        <dbReference type="Proteomes" id="UP001239111"/>
    </source>
</evidence>
<sequence length="136" mass="14577">MEPSGSQVGEGREQQPPQPPRSANAMSGRGHQRHRRGMPLRNTLPSSAIAERAVSQSNATMLTQGTMPDYDHTQQQGCSTRGEWGESHVLLVLPTHGDPWAEKTRIASSPPVRPPPTSASTCNSSATTNVACSNNH</sequence>